<dbReference type="PROSITE" id="PS51257">
    <property type="entry name" value="PROKAR_LIPOPROTEIN"/>
    <property type="match status" value="1"/>
</dbReference>
<protein>
    <recommendedName>
        <fullName evidence="3">Secreted protein</fullName>
    </recommendedName>
</protein>
<proteinExistence type="predicted"/>
<evidence type="ECO:0008006" key="3">
    <source>
        <dbReference type="Google" id="ProtNLM"/>
    </source>
</evidence>
<evidence type="ECO:0000313" key="2">
    <source>
        <dbReference type="EMBL" id="MBW86796.1"/>
    </source>
</evidence>
<name>A0A2P2J007_RHIMU</name>
<keyword evidence="1" id="KW-0732">Signal</keyword>
<reference evidence="2" key="1">
    <citation type="submission" date="2018-02" db="EMBL/GenBank/DDBJ databases">
        <title>Rhizophora mucronata_Transcriptome.</title>
        <authorList>
            <person name="Meera S.P."/>
            <person name="Sreeshan A."/>
            <person name="Augustine A."/>
        </authorList>
    </citation>
    <scope>NUCLEOTIDE SEQUENCE</scope>
    <source>
        <tissue evidence="2">Leaf</tissue>
    </source>
</reference>
<sequence>MLLQRGHGRILSGFFGVFSCELLLVSLCSSSVLEVFNSVLSFSTEGVFVFSLVPEVSSDFDGSTTVAVGPLSWGLPSVALSSTMSLMSPSLSSSSAFSVLLSGARSAED</sequence>
<feature type="signal peptide" evidence="1">
    <location>
        <begin position="1"/>
        <end position="30"/>
    </location>
</feature>
<evidence type="ECO:0000256" key="1">
    <source>
        <dbReference type="SAM" id="SignalP"/>
    </source>
</evidence>
<dbReference type="AlphaFoldDB" id="A0A2P2J007"/>
<dbReference type="EMBL" id="GGEC01006313">
    <property type="protein sequence ID" value="MBW86796.1"/>
    <property type="molecule type" value="Transcribed_RNA"/>
</dbReference>
<accession>A0A2P2J007</accession>
<feature type="chain" id="PRO_5015157124" description="Secreted protein" evidence="1">
    <location>
        <begin position="31"/>
        <end position="109"/>
    </location>
</feature>
<organism evidence="2">
    <name type="scientific">Rhizophora mucronata</name>
    <name type="common">Asiatic mangrove</name>
    <dbReference type="NCBI Taxonomy" id="61149"/>
    <lineage>
        <taxon>Eukaryota</taxon>
        <taxon>Viridiplantae</taxon>
        <taxon>Streptophyta</taxon>
        <taxon>Embryophyta</taxon>
        <taxon>Tracheophyta</taxon>
        <taxon>Spermatophyta</taxon>
        <taxon>Magnoliopsida</taxon>
        <taxon>eudicotyledons</taxon>
        <taxon>Gunneridae</taxon>
        <taxon>Pentapetalae</taxon>
        <taxon>rosids</taxon>
        <taxon>fabids</taxon>
        <taxon>Malpighiales</taxon>
        <taxon>Rhizophoraceae</taxon>
        <taxon>Rhizophora</taxon>
    </lineage>
</organism>